<feature type="compositionally biased region" description="Basic residues" evidence="1">
    <location>
        <begin position="137"/>
        <end position="146"/>
    </location>
</feature>
<feature type="region of interest" description="Disordered" evidence="1">
    <location>
        <begin position="121"/>
        <end position="149"/>
    </location>
</feature>
<evidence type="ECO:0000256" key="1">
    <source>
        <dbReference type="SAM" id="MobiDB-lite"/>
    </source>
</evidence>
<reference evidence="2 3" key="1">
    <citation type="journal article" date="2021" name="BMC Genomics">
        <title>Datura genome reveals duplications of psychoactive alkaloid biosynthetic genes and high mutation rate following tissue culture.</title>
        <authorList>
            <person name="Rajewski A."/>
            <person name="Carter-House D."/>
            <person name="Stajich J."/>
            <person name="Litt A."/>
        </authorList>
    </citation>
    <scope>NUCLEOTIDE SEQUENCE [LARGE SCALE GENOMIC DNA]</scope>
    <source>
        <strain evidence="2">AR-01</strain>
    </source>
</reference>
<proteinExistence type="predicted"/>
<protein>
    <submittedName>
        <fullName evidence="2">Uncharacterized protein</fullName>
    </submittedName>
</protein>
<sequence length="242" mass="27557">MVRQIFETANGHPLKNLKILLWCDKSLQRHFLLLQQSSQYAFMPANFAKLVRKVDRNVKQMKLFVEQLGTFVDRAIEVALASCVSLHAHIDDMEARVNERLKDLTVPDLAKFVAKLKKPKAARKFPREGDEDEVKSQKKKHRKRKQERVDFLEDQRLSRPEEDMRLKEMRAYVGGASSSLTPRSIEQMMSFATSLESQTLLTPSTTTEAVQADTLSGTVTTSVTIDVYGFTTPRTVVLDSQV</sequence>
<accession>A0ABS8VKM8</accession>
<evidence type="ECO:0000313" key="3">
    <source>
        <dbReference type="Proteomes" id="UP000823775"/>
    </source>
</evidence>
<dbReference type="Proteomes" id="UP000823775">
    <property type="component" value="Unassembled WGS sequence"/>
</dbReference>
<dbReference type="EMBL" id="JACEIK010004897">
    <property type="protein sequence ID" value="MCD9646703.1"/>
    <property type="molecule type" value="Genomic_DNA"/>
</dbReference>
<name>A0ABS8VKM8_DATST</name>
<organism evidence="2 3">
    <name type="scientific">Datura stramonium</name>
    <name type="common">Jimsonweed</name>
    <name type="synonym">Common thornapple</name>
    <dbReference type="NCBI Taxonomy" id="4076"/>
    <lineage>
        <taxon>Eukaryota</taxon>
        <taxon>Viridiplantae</taxon>
        <taxon>Streptophyta</taxon>
        <taxon>Embryophyta</taxon>
        <taxon>Tracheophyta</taxon>
        <taxon>Spermatophyta</taxon>
        <taxon>Magnoliopsida</taxon>
        <taxon>eudicotyledons</taxon>
        <taxon>Gunneridae</taxon>
        <taxon>Pentapetalae</taxon>
        <taxon>asterids</taxon>
        <taxon>lamiids</taxon>
        <taxon>Solanales</taxon>
        <taxon>Solanaceae</taxon>
        <taxon>Solanoideae</taxon>
        <taxon>Datureae</taxon>
        <taxon>Datura</taxon>
    </lineage>
</organism>
<keyword evidence="3" id="KW-1185">Reference proteome</keyword>
<gene>
    <name evidence="2" type="ORF">HAX54_036761</name>
</gene>
<comment type="caution">
    <text evidence="2">The sequence shown here is derived from an EMBL/GenBank/DDBJ whole genome shotgun (WGS) entry which is preliminary data.</text>
</comment>
<evidence type="ECO:0000313" key="2">
    <source>
        <dbReference type="EMBL" id="MCD9646703.1"/>
    </source>
</evidence>